<dbReference type="GO" id="GO:0046872">
    <property type="term" value="F:metal ion binding"/>
    <property type="evidence" value="ECO:0007669"/>
    <property type="project" value="UniProtKB-KW"/>
</dbReference>
<gene>
    <name evidence="7" type="ORF">SLEP1_g54352</name>
</gene>
<dbReference type="EC" id="3.5.1.23" evidence="4"/>
<comment type="cofactor">
    <cofactor evidence="3">
        <name>Zn(2+)</name>
        <dbReference type="ChEBI" id="CHEBI:29105"/>
    </cofactor>
    <text evidence="3">Binds 1 zinc ion per subunit.</text>
</comment>
<keyword evidence="3" id="KW-0479">Metal-binding</keyword>
<accession>A0AAV5MCE2</accession>
<comment type="caution">
    <text evidence="7">The sequence shown here is derived from an EMBL/GenBank/DDBJ whole genome shotgun (WGS) entry which is preliminary data.</text>
</comment>
<dbReference type="InterPro" id="IPR031331">
    <property type="entry name" value="NEUT/ALK_ceramidase_C"/>
</dbReference>
<name>A0AAV5MCE2_9ROSI</name>
<evidence type="ECO:0000313" key="8">
    <source>
        <dbReference type="Proteomes" id="UP001054252"/>
    </source>
</evidence>
<evidence type="ECO:0000256" key="2">
    <source>
        <dbReference type="ARBA" id="ARBA00022801"/>
    </source>
</evidence>
<evidence type="ECO:0000256" key="4">
    <source>
        <dbReference type="RuleBase" id="RU366019"/>
    </source>
</evidence>
<keyword evidence="3" id="KW-0862">Zinc</keyword>
<protein>
    <recommendedName>
        <fullName evidence="4">Neutral ceramidase</fullName>
        <ecNumber evidence="4">3.5.1.23</ecNumber>
    </recommendedName>
</protein>
<dbReference type="Pfam" id="PF17048">
    <property type="entry name" value="Ceramidse_alk_C"/>
    <property type="match status" value="1"/>
</dbReference>
<dbReference type="EMBL" id="BPVZ01000228">
    <property type="protein sequence ID" value="GKV47450.1"/>
    <property type="molecule type" value="Genomic_DNA"/>
</dbReference>
<feature type="domain" description="Neutral/alkaline non-lysosomal ceramidase N-terminal" evidence="5">
    <location>
        <begin position="72"/>
        <end position="297"/>
    </location>
</feature>
<sequence>MTGPAAGVNMMGYANMDQISAGIHFWLRARNFIVAESSRGPRFAFVNLDAGMASQLVTIKVLKRLKLRYPNEVLSTKIIGERQFQKTVEPFSSATNQLTGRIDYRQVYLNSTNIEVELDGNTVVKTCPVALGVFLPELHMDMGSLGFNKVIQSLMSSGKKVRDLLKEPSQYQVDCQKPKAVLLDTEEMFEPYAWALFFQFKYLRLGKLIILSVPGSSFSFMINAEFTTRTGRRLREAVKETLISTGNGEFDDETHVIIAGLTNTYSQYVATFEEYVQQRHEAASTLYDPHTLSAYIQELKKLAEAMAKGKMTLKTLDLSSVQLSLLPDPSEGTFAVVEMFQGEWGIPVYDDDDFSLKFKWKVDNVTFYGLATLEWEVLEEASPAVYRFRHFGSSMKTKDSPTSTLLVHLVHLMHHRGNKC</sequence>
<keyword evidence="8" id="KW-1185">Reference proteome</keyword>
<dbReference type="PANTHER" id="PTHR12670">
    <property type="entry name" value="CERAMIDASE"/>
    <property type="match status" value="1"/>
</dbReference>
<dbReference type="GO" id="GO:0005576">
    <property type="term" value="C:extracellular region"/>
    <property type="evidence" value="ECO:0007669"/>
    <property type="project" value="TreeGrafter"/>
</dbReference>
<dbReference type="AlphaFoldDB" id="A0AAV5MCE2"/>
<dbReference type="GO" id="GO:0046514">
    <property type="term" value="P:ceramide catabolic process"/>
    <property type="evidence" value="ECO:0007669"/>
    <property type="project" value="InterPro"/>
</dbReference>
<feature type="binding site" evidence="3">
    <location>
        <position position="268"/>
    </location>
    <ligand>
        <name>Zn(2+)</name>
        <dbReference type="ChEBI" id="CHEBI:29105"/>
    </ligand>
</feature>
<feature type="binding site" evidence="3">
    <location>
        <position position="225"/>
    </location>
    <ligand>
        <name>Zn(2+)</name>
        <dbReference type="ChEBI" id="CHEBI:29105"/>
    </ligand>
</feature>
<evidence type="ECO:0000313" key="7">
    <source>
        <dbReference type="EMBL" id="GKV47450.1"/>
    </source>
</evidence>
<evidence type="ECO:0000259" key="6">
    <source>
        <dbReference type="Pfam" id="PF17048"/>
    </source>
</evidence>
<organism evidence="7 8">
    <name type="scientific">Rubroshorea leprosula</name>
    <dbReference type="NCBI Taxonomy" id="152421"/>
    <lineage>
        <taxon>Eukaryota</taxon>
        <taxon>Viridiplantae</taxon>
        <taxon>Streptophyta</taxon>
        <taxon>Embryophyta</taxon>
        <taxon>Tracheophyta</taxon>
        <taxon>Spermatophyta</taxon>
        <taxon>Magnoliopsida</taxon>
        <taxon>eudicotyledons</taxon>
        <taxon>Gunneridae</taxon>
        <taxon>Pentapetalae</taxon>
        <taxon>rosids</taxon>
        <taxon>malvids</taxon>
        <taxon>Malvales</taxon>
        <taxon>Dipterocarpaceae</taxon>
        <taxon>Rubroshorea</taxon>
    </lineage>
</organism>
<reference evidence="7 8" key="1">
    <citation type="journal article" date="2021" name="Commun. Biol.">
        <title>The genome of Shorea leprosula (Dipterocarpaceae) highlights the ecological relevance of drought in aseasonal tropical rainforests.</title>
        <authorList>
            <person name="Ng K.K.S."/>
            <person name="Kobayashi M.J."/>
            <person name="Fawcett J.A."/>
            <person name="Hatakeyama M."/>
            <person name="Paape T."/>
            <person name="Ng C.H."/>
            <person name="Ang C.C."/>
            <person name="Tnah L.H."/>
            <person name="Lee C.T."/>
            <person name="Nishiyama T."/>
            <person name="Sese J."/>
            <person name="O'Brien M.J."/>
            <person name="Copetti D."/>
            <person name="Mohd Noor M.I."/>
            <person name="Ong R.C."/>
            <person name="Putra M."/>
            <person name="Sireger I.Z."/>
            <person name="Indrioko S."/>
            <person name="Kosugi Y."/>
            <person name="Izuno A."/>
            <person name="Isagi Y."/>
            <person name="Lee S.L."/>
            <person name="Shimizu K.K."/>
        </authorList>
    </citation>
    <scope>NUCLEOTIDE SEQUENCE [LARGE SCALE GENOMIC DNA]</scope>
    <source>
        <strain evidence="7">214</strain>
    </source>
</reference>
<feature type="domain" description="Neutral/alkaline non-lysosomal ceramidase N-terminal" evidence="5">
    <location>
        <begin position="1"/>
        <end position="70"/>
    </location>
</feature>
<dbReference type="GO" id="GO:0046512">
    <property type="term" value="P:sphingosine biosynthetic process"/>
    <property type="evidence" value="ECO:0007669"/>
    <property type="project" value="TreeGrafter"/>
</dbReference>
<dbReference type="InterPro" id="IPR006823">
    <property type="entry name" value="Ceramidase_alk"/>
</dbReference>
<keyword evidence="4" id="KW-0443">Lipid metabolism</keyword>
<dbReference type="GO" id="GO:0017040">
    <property type="term" value="F:N-acylsphingosine amidohydrolase activity"/>
    <property type="evidence" value="ECO:0007669"/>
    <property type="project" value="UniProtKB-UniRule"/>
</dbReference>
<evidence type="ECO:0000259" key="5">
    <source>
        <dbReference type="Pfam" id="PF04734"/>
    </source>
</evidence>
<dbReference type="InterPro" id="IPR038445">
    <property type="entry name" value="NCDase_C_sf"/>
</dbReference>
<keyword evidence="2 4" id="KW-0378">Hydrolase</keyword>
<comment type="catalytic activity">
    <reaction evidence="4">
        <text>an N-acylsphing-4-enine + H2O = sphing-4-enine + a fatty acid</text>
        <dbReference type="Rhea" id="RHEA:20856"/>
        <dbReference type="ChEBI" id="CHEBI:15377"/>
        <dbReference type="ChEBI" id="CHEBI:28868"/>
        <dbReference type="ChEBI" id="CHEBI:52639"/>
        <dbReference type="ChEBI" id="CHEBI:57756"/>
        <dbReference type="EC" id="3.5.1.23"/>
    </reaction>
</comment>
<dbReference type="Proteomes" id="UP001054252">
    <property type="component" value="Unassembled WGS sequence"/>
</dbReference>
<dbReference type="InterPro" id="IPR031329">
    <property type="entry name" value="NEUT/ALK_ceramidase_N"/>
</dbReference>
<evidence type="ECO:0000256" key="3">
    <source>
        <dbReference type="PIRSR" id="PIRSR606823-2"/>
    </source>
</evidence>
<dbReference type="Pfam" id="PF04734">
    <property type="entry name" value="Ceramidase_alk"/>
    <property type="match status" value="2"/>
</dbReference>
<proteinExistence type="inferred from homology"/>
<feature type="domain" description="Neutral/alkaline non-lysosomal ceramidase C-terminal" evidence="6">
    <location>
        <begin position="331"/>
        <end position="398"/>
    </location>
</feature>
<keyword evidence="4" id="KW-0746">Sphingolipid metabolism</keyword>
<evidence type="ECO:0000256" key="1">
    <source>
        <dbReference type="ARBA" id="ARBA00009835"/>
    </source>
</evidence>
<comment type="similarity">
    <text evidence="1 4">Belongs to the neutral ceramidase family.</text>
</comment>
<dbReference type="PANTHER" id="PTHR12670:SF13">
    <property type="entry name" value="NEUTRAL CERAMIDASE"/>
    <property type="match status" value="1"/>
</dbReference>
<dbReference type="GO" id="GO:0016020">
    <property type="term" value="C:membrane"/>
    <property type="evidence" value="ECO:0007669"/>
    <property type="project" value="GOC"/>
</dbReference>
<dbReference type="GO" id="GO:0042759">
    <property type="term" value="P:long-chain fatty acid biosynthetic process"/>
    <property type="evidence" value="ECO:0007669"/>
    <property type="project" value="TreeGrafter"/>
</dbReference>
<dbReference type="Gene3D" id="2.60.40.2300">
    <property type="entry name" value="Neutral/alkaline non-lysosomal ceramidase, C-terminal domain"/>
    <property type="match status" value="1"/>
</dbReference>